<dbReference type="HOGENOM" id="CLU_972667_0_0_6"/>
<evidence type="ECO:0008006" key="3">
    <source>
        <dbReference type="Google" id="ProtNLM"/>
    </source>
</evidence>
<sequence length="274" mass="30683">MLKSHNDVHIETAETRSGSISHIFRADPTNCGDWWSLPAHYFTFPNHDSVIDINDYEPGMDFNRIAIIGGGGLIGPAFRQLEDLIERNDVICIGWGLGNNMTDDKRTGYVAHGAPLPEYATRFNLLGIRDVVEGLRWVPCASCMHPSFRHDYPVIHDIVVFEHKRIPLNIGPFPRMSNAGSDIERVIRFLASGDTIITNSYHGAYWAALLNRKCVAIPFSSKFYGFKHPPALTTIDGWKGAIRRATAYSEALQSCRAANISFYSDVSELVFHNT</sequence>
<evidence type="ECO:0000313" key="1">
    <source>
        <dbReference type="EMBL" id="ACL71571.1"/>
    </source>
</evidence>
<dbReference type="Proteomes" id="UP000002383">
    <property type="component" value="Chromosome"/>
</dbReference>
<gene>
    <name evidence="1" type="ordered locus">Tgr7_0474</name>
</gene>
<dbReference type="KEGG" id="tgr:Tgr7_0474"/>
<reference evidence="1 2" key="1">
    <citation type="journal article" date="2011" name="Stand. Genomic Sci.">
        <title>Complete genome sequence of 'Thioalkalivibrio sulfidophilus' HL-EbGr7.</title>
        <authorList>
            <person name="Muyzer G."/>
            <person name="Sorokin D.Y."/>
            <person name="Mavromatis K."/>
            <person name="Lapidus A."/>
            <person name="Clum A."/>
            <person name="Ivanova N."/>
            <person name="Pati A."/>
            <person name="d'Haeseleer P."/>
            <person name="Woyke T."/>
            <person name="Kyrpides N.C."/>
        </authorList>
    </citation>
    <scope>NUCLEOTIDE SEQUENCE [LARGE SCALE GENOMIC DNA]</scope>
    <source>
        <strain evidence="1 2">HL-EbGR7</strain>
    </source>
</reference>
<organism evidence="1 2">
    <name type="scientific">Thioalkalivibrio sulfidiphilus (strain HL-EbGR7)</name>
    <dbReference type="NCBI Taxonomy" id="396588"/>
    <lineage>
        <taxon>Bacteria</taxon>
        <taxon>Pseudomonadati</taxon>
        <taxon>Pseudomonadota</taxon>
        <taxon>Gammaproteobacteria</taxon>
        <taxon>Chromatiales</taxon>
        <taxon>Ectothiorhodospiraceae</taxon>
        <taxon>Thioalkalivibrio</taxon>
    </lineage>
</organism>
<accession>B8GL53</accession>
<name>B8GL53_THISH</name>
<dbReference type="EMBL" id="CP001339">
    <property type="protein sequence ID" value="ACL71571.1"/>
    <property type="molecule type" value="Genomic_DNA"/>
</dbReference>
<evidence type="ECO:0000313" key="2">
    <source>
        <dbReference type="Proteomes" id="UP000002383"/>
    </source>
</evidence>
<dbReference type="eggNOG" id="ENOG502ZB27">
    <property type="taxonomic scope" value="Bacteria"/>
</dbReference>
<proteinExistence type="predicted"/>
<keyword evidence="2" id="KW-1185">Reference proteome</keyword>
<dbReference type="STRING" id="396588.Tgr7_0474"/>
<protein>
    <recommendedName>
        <fullName evidence="3">Polysaccharide pyruvyl transferase domain-containing protein</fullName>
    </recommendedName>
</protein>
<dbReference type="AlphaFoldDB" id="B8GL53"/>